<comment type="catalytic activity">
    <reaction evidence="8 9">
        <text>[phosphate](n) + ATP = [phosphate](n+1) + ADP</text>
        <dbReference type="Rhea" id="RHEA:19573"/>
        <dbReference type="Rhea" id="RHEA-COMP:9859"/>
        <dbReference type="Rhea" id="RHEA-COMP:14280"/>
        <dbReference type="ChEBI" id="CHEBI:16838"/>
        <dbReference type="ChEBI" id="CHEBI:30616"/>
        <dbReference type="ChEBI" id="CHEBI:456216"/>
        <dbReference type="EC" id="2.7.4.1"/>
    </reaction>
</comment>
<dbReference type="Gene3D" id="3.30.870.10">
    <property type="entry name" value="Endonuclease Chain A"/>
    <property type="match status" value="2"/>
</dbReference>
<name>A0A2S0VSZ0_9ALTE</name>
<evidence type="ECO:0000256" key="7">
    <source>
        <dbReference type="ARBA" id="ARBA00022842"/>
    </source>
</evidence>
<dbReference type="RefSeq" id="WP_108603350.1">
    <property type="nucleotide sequence ID" value="NZ_CP026604.1"/>
</dbReference>
<dbReference type="InterPro" id="IPR024953">
    <property type="entry name" value="PP_kinase_middle"/>
</dbReference>
<dbReference type="OrthoDB" id="9761456at2"/>
<dbReference type="InterPro" id="IPR025198">
    <property type="entry name" value="PPK_N_dom"/>
</dbReference>
<keyword evidence="2 8" id="KW-0808">Transferase</keyword>
<feature type="domain" description="Polyphosphate kinase N-terminal" evidence="11">
    <location>
        <begin position="8"/>
        <end position="110"/>
    </location>
</feature>
<dbReference type="Gene3D" id="3.30.1840.10">
    <property type="entry name" value="Polyphosphate kinase middle domain"/>
    <property type="match status" value="1"/>
</dbReference>
<evidence type="ECO:0000256" key="9">
    <source>
        <dbReference type="RuleBase" id="RU003800"/>
    </source>
</evidence>
<dbReference type="InterPro" id="IPR025200">
    <property type="entry name" value="PPK_C_dom2"/>
</dbReference>
<dbReference type="GO" id="GO:0005524">
    <property type="term" value="F:ATP binding"/>
    <property type="evidence" value="ECO:0007669"/>
    <property type="project" value="UniProtKB-KW"/>
</dbReference>
<dbReference type="FunFam" id="3.30.870.10:FF:000001">
    <property type="entry name" value="Polyphosphate kinase"/>
    <property type="match status" value="1"/>
</dbReference>
<proteinExistence type="inferred from homology"/>
<feature type="binding site" evidence="8">
    <location>
        <position position="564"/>
    </location>
    <ligand>
        <name>ATP</name>
        <dbReference type="ChEBI" id="CHEBI:30616"/>
    </ligand>
</feature>
<comment type="PTM">
    <text evidence="8 9">An intermediate of this reaction is the autophosphorylated ppk in which a phosphate is covalently linked to a histidine residue through a N-P bond.</text>
</comment>
<feature type="active site" description="Phosphohistidine intermediate" evidence="8">
    <location>
        <position position="435"/>
    </location>
</feature>
<evidence type="ECO:0000256" key="6">
    <source>
        <dbReference type="ARBA" id="ARBA00022840"/>
    </source>
</evidence>
<dbReference type="CDD" id="cd09167">
    <property type="entry name" value="PLDc_EcPPK1_C2_like"/>
    <property type="match status" value="1"/>
</dbReference>
<dbReference type="GO" id="GO:0006799">
    <property type="term" value="P:polyphosphate biosynthetic process"/>
    <property type="evidence" value="ECO:0007669"/>
    <property type="project" value="UniProtKB-UniRule"/>
</dbReference>
<evidence type="ECO:0000256" key="5">
    <source>
        <dbReference type="ARBA" id="ARBA00022777"/>
    </source>
</evidence>
<evidence type="ECO:0000259" key="11">
    <source>
        <dbReference type="Pfam" id="PF13089"/>
    </source>
</evidence>
<dbReference type="CDD" id="cd09164">
    <property type="entry name" value="PLDc_EcPPK1_C1_like"/>
    <property type="match status" value="1"/>
</dbReference>
<feature type="binding site" evidence="8">
    <location>
        <position position="592"/>
    </location>
    <ligand>
        <name>ATP</name>
        <dbReference type="ChEBI" id="CHEBI:30616"/>
    </ligand>
</feature>
<comment type="similarity">
    <text evidence="8 9">Belongs to the polyphosphate kinase 1 (PPK1) family.</text>
</comment>
<evidence type="ECO:0000256" key="4">
    <source>
        <dbReference type="ARBA" id="ARBA00022741"/>
    </source>
</evidence>
<evidence type="ECO:0000313" key="14">
    <source>
        <dbReference type="EMBL" id="AWB67303.1"/>
    </source>
</evidence>
<evidence type="ECO:0000256" key="3">
    <source>
        <dbReference type="ARBA" id="ARBA00022723"/>
    </source>
</evidence>
<reference evidence="14 15" key="1">
    <citation type="submission" date="2018-01" db="EMBL/GenBank/DDBJ databases">
        <title>Genome sequence of a Cantenovulum-like bacteria.</title>
        <authorList>
            <person name="Tan W.R."/>
            <person name="Lau N.-S."/>
            <person name="Go F."/>
            <person name="Amirul A.-A.A."/>
        </authorList>
    </citation>
    <scope>NUCLEOTIDE SEQUENCE [LARGE SCALE GENOMIC DNA]</scope>
    <source>
        <strain evidence="14 15">CCB-QB4</strain>
    </source>
</reference>
<dbReference type="Pfam" id="PF17941">
    <property type="entry name" value="PP_kinase_C_1"/>
    <property type="match status" value="1"/>
</dbReference>
<organism evidence="14 15">
    <name type="scientific">Saccharobesus litoralis</name>
    <dbReference type="NCBI Taxonomy" id="2172099"/>
    <lineage>
        <taxon>Bacteria</taxon>
        <taxon>Pseudomonadati</taxon>
        <taxon>Pseudomonadota</taxon>
        <taxon>Gammaproteobacteria</taxon>
        <taxon>Alteromonadales</taxon>
        <taxon>Alteromonadaceae</taxon>
        <taxon>Saccharobesus</taxon>
    </lineage>
</organism>
<dbReference type="SUPFAM" id="SSF140356">
    <property type="entry name" value="PPK N-terminal domain-like"/>
    <property type="match status" value="1"/>
</dbReference>
<dbReference type="Pfam" id="PF13090">
    <property type="entry name" value="PP_kinase_C"/>
    <property type="match status" value="1"/>
</dbReference>
<dbReference type="InterPro" id="IPR003414">
    <property type="entry name" value="PP_kinase"/>
</dbReference>
<dbReference type="InterPro" id="IPR036830">
    <property type="entry name" value="PP_kinase_middle_dom_sf"/>
</dbReference>
<dbReference type="Pfam" id="PF13089">
    <property type="entry name" value="PP_kinase_N"/>
    <property type="match status" value="1"/>
</dbReference>
<keyword evidence="15" id="KW-1185">Reference proteome</keyword>
<evidence type="ECO:0000256" key="8">
    <source>
        <dbReference type="HAMAP-Rule" id="MF_00347"/>
    </source>
</evidence>
<comment type="cofactor">
    <cofactor evidence="8">
        <name>Mg(2+)</name>
        <dbReference type="ChEBI" id="CHEBI:18420"/>
    </cofactor>
</comment>
<dbReference type="PANTHER" id="PTHR30218:SF0">
    <property type="entry name" value="POLYPHOSPHATE KINASE"/>
    <property type="match status" value="1"/>
</dbReference>
<dbReference type="Gene3D" id="1.20.58.310">
    <property type="entry name" value="Polyphosphate kinase N-terminal domain"/>
    <property type="match status" value="1"/>
</dbReference>
<feature type="domain" description="Polyphosphate kinase C-terminal" evidence="13">
    <location>
        <begin position="332"/>
        <end position="496"/>
    </location>
</feature>
<feature type="binding site" evidence="8">
    <location>
        <position position="468"/>
    </location>
    <ligand>
        <name>ATP</name>
        <dbReference type="ChEBI" id="CHEBI:30616"/>
    </ligand>
</feature>
<dbReference type="InterPro" id="IPR036832">
    <property type="entry name" value="PPK_N_dom_sf"/>
</dbReference>
<evidence type="ECO:0000259" key="10">
    <source>
        <dbReference type="Pfam" id="PF02503"/>
    </source>
</evidence>
<keyword evidence="4 8" id="KW-0547">Nucleotide-binding</keyword>
<feature type="domain" description="Polyphosphate kinase middle" evidence="10">
    <location>
        <begin position="120"/>
        <end position="304"/>
    </location>
</feature>
<evidence type="ECO:0000313" key="15">
    <source>
        <dbReference type="Proteomes" id="UP000244441"/>
    </source>
</evidence>
<sequence>MVKSDQLFNEKELSWLSFNERVLQEAADKNVPVIERVRFLGIFSNNQDEFFRVRVADVKRQILINKAQNEADHSDSLLKRIHKKVLKLQADFEKIFKEVSKELARHKIYLVEPKELSHFHRQWLKQYFKNNVLRHITPIIINETTDLMAHLSDYTTYLAVAIRQKHGTQYALLDVPTDALPRFILLPPEKTKKEKKIILLDDIIIDCLDSIFDGFFKFKSLDVYSFKITRDAEFGLSDEIDLSVVEQMSEGLKQRVDAKPTRVVYNREMDDDILQMLKAKMNISESDDNLLPGGRCRNFKDFIGFPNVGREYLENKPLPPFKSSSFVNHKTVFDAMKAKDILLYYPFHTFDHFTELVRQAAFDPLVQSIKLNIYRVAKNSNIISSLMDAVKNGKKVTVIVELKARFDESNNIEWAKIMTEAGIRVVFTNPTLKVHSKLCLINRMEETGLIRYAHLGTGNFHEKTARIYTDFSLFTCHKEICDEAANVFDFIENMYKHHDYQHLMVSPIYSRIPLTNLIDNEIVNARAGKQAAITVKVNNLVDKPLILKLYEASQAGVKIRMIIRGMCELVPGAKGLSENIEIISIVDRFLEHPRVMIFHNGGNEKVYISSADWMTRNIDHRVEVACPIYDEELKKRIKDIIALQFNDTTKARVIDAEQKNQYVKRGNRKKIRSQVAIYNYLKATEESELVK</sequence>
<accession>A0A2S0VSZ0</accession>
<dbReference type="AlphaFoldDB" id="A0A2S0VSZ0"/>
<keyword evidence="1 8" id="KW-0597">Phosphoprotein</keyword>
<evidence type="ECO:0000259" key="13">
    <source>
        <dbReference type="Pfam" id="PF17941"/>
    </source>
</evidence>
<feature type="binding site" evidence="8">
    <location>
        <position position="46"/>
    </location>
    <ligand>
        <name>ATP</name>
        <dbReference type="ChEBI" id="CHEBI:30616"/>
    </ligand>
</feature>
<dbReference type="Pfam" id="PF02503">
    <property type="entry name" value="PP_kinase"/>
    <property type="match status" value="1"/>
</dbReference>
<dbReference type="EC" id="2.7.4.1" evidence="8 9"/>
<protein>
    <recommendedName>
        <fullName evidence="8 9">Polyphosphate kinase</fullName>
        <ecNumber evidence="8 9">2.7.4.1</ecNumber>
    </recommendedName>
    <alternativeName>
        <fullName evidence="8">ATP-polyphosphate phosphotransferase</fullName>
    </alternativeName>
    <alternativeName>
        <fullName evidence="8">Polyphosphoric acid kinase</fullName>
    </alternativeName>
</protein>
<dbReference type="GO" id="GO:0008976">
    <property type="term" value="F:polyphosphate kinase activity"/>
    <property type="evidence" value="ECO:0007669"/>
    <property type="project" value="UniProtKB-UniRule"/>
</dbReference>
<dbReference type="NCBIfam" id="TIGR03705">
    <property type="entry name" value="poly_P_kin"/>
    <property type="match status" value="1"/>
</dbReference>
<dbReference type="PIRSF" id="PIRSF015589">
    <property type="entry name" value="PP_kinase"/>
    <property type="match status" value="1"/>
</dbReference>
<gene>
    <name evidence="14" type="primary">ppk1</name>
    <name evidence="8" type="synonym">ppk</name>
    <name evidence="14" type="ORF">C2869_13000</name>
</gene>
<keyword evidence="5 8" id="KW-0418">Kinase</keyword>
<feature type="binding site" evidence="8">
    <location>
        <position position="375"/>
    </location>
    <ligand>
        <name>Mg(2+)</name>
        <dbReference type="ChEBI" id="CHEBI:18420"/>
    </ligand>
</feature>
<feature type="domain" description="Polyphosphate kinase C-terminal" evidence="12">
    <location>
        <begin position="503"/>
        <end position="674"/>
    </location>
</feature>
<evidence type="ECO:0000259" key="12">
    <source>
        <dbReference type="Pfam" id="PF13090"/>
    </source>
</evidence>
<dbReference type="InterPro" id="IPR041108">
    <property type="entry name" value="PP_kinase_C_1"/>
</dbReference>
<feature type="binding site" evidence="8">
    <location>
        <position position="405"/>
    </location>
    <ligand>
        <name>Mg(2+)</name>
        <dbReference type="ChEBI" id="CHEBI:18420"/>
    </ligand>
</feature>
<evidence type="ECO:0000256" key="1">
    <source>
        <dbReference type="ARBA" id="ARBA00022553"/>
    </source>
</evidence>
<dbReference type="GO" id="GO:0009358">
    <property type="term" value="C:polyphosphate kinase complex"/>
    <property type="evidence" value="ECO:0007669"/>
    <property type="project" value="InterPro"/>
</dbReference>
<keyword evidence="3 8" id="KW-0479">Metal-binding</keyword>
<dbReference type="Proteomes" id="UP000244441">
    <property type="component" value="Chromosome"/>
</dbReference>
<keyword evidence="7 8" id="KW-0460">Magnesium</keyword>
<dbReference type="GO" id="GO:0046872">
    <property type="term" value="F:metal ion binding"/>
    <property type="evidence" value="ECO:0007669"/>
    <property type="project" value="UniProtKB-KW"/>
</dbReference>
<evidence type="ECO:0000256" key="2">
    <source>
        <dbReference type="ARBA" id="ARBA00022679"/>
    </source>
</evidence>
<keyword evidence="6 8" id="KW-0067">ATP-binding</keyword>
<dbReference type="KEGG" id="cate:C2869_13000"/>
<dbReference type="PANTHER" id="PTHR30218">
    <property type="entry name" value="POLYPHOSPHATE KINASE"/>
    <property type="match status" value="1"/>
</dbReference>
<dbReference type="HAMAP" id="MF_00347">
    <property type="entry name" value="Polyphosphate_kinase"/>
    <property type="match status" value="1"/>
</dbReference>
<dbReference type="SUPFAM" id="SSF143724">
    <property type="entry name" value="PHP14-like"/>
    <property type="match status" value="1"/>
</dbReference>
<comment type="function">
    <text evidence="8 9">Catalyzes the reversible transfer of the terminal phosphate of ATP to form a long-chain polyphosphate (polyP).</text>
</comment>
<dbReference type="SUPFAM" id="SSF56024">
    <property type="entry name" value="Phospholipase D/nuclease"/>
    <property type="match status" value="2"/>
</dbReference>
<dbReference type="NCBIfam" id="NF003917">
    <property type="entry name" value="PRK05443.1-1"/>
    <property type="match status" value="1"/>
</dbReference>
<dbReference type="EMBL" id="CP026604">
    <property type="protein sequence ID" value="AWB67303.1"/>
    <property type="molecule type" value="Genomic_DNA"/>
</dbReference>